<evidence type="ECO:0000256" key="1">
    <source>
        <dbReference type="SAM" id="MobiDB-lite"/>
    </source>
</evidence>
<feature type="signal peptide" evidence="2">
    <location>
        <begin position="1"/>
        <end position="22"/>
    </location>
</feature>
<gene>
    <name evidence="3" type="ORF">SAMN05444123_1175</name>
</gene>
<evidence type="ECO:0000256" key="2">
    <source>
        <dbReference type="SAM" id="SignalP"/>
    </source>
</evidence>
<accession>A0A1H8X8I9</accession>
<protein>
    <submittedName>
        <fullName evidence="3">Uncharacterized protein</fullName>
    </submittedName>
</protein>
<proteinExistence type="predicted"/>
<dbReference type="Proteomes" id="UP000199615">
    <property type="component" value="Unassembled WGS sequence"/>
</dbReference>
<dbReference type="OrthoDB" id="8138536at2"/>
<dbReference type="AlphaFoldDB" id="A0A1H8X8I9"/>
<feature type="chain" id="PRO_5011726465" evidence="2">
    <location>
        <begin position="23"/>
        <end position="126"/>
    </location>
</feature>
<organism evidence="3 4">
    <name type="scientific">Rhodopseudomonas pseudopalustris</name>
    <dbReference type="NCBI Taxonomy" id="1513892"/>
    <lineage>
        <taxon>Bacteria</taxon>
        <taxon>Pseudomonadati</taxon>
        <taxon>Pseudomonadota</taxon>
        <taxon>Alphaproteobacteria</taxon>
        <taxon>Hyphomicrobiales</taxon>
        <taxon>Nitrobacteraceae</taxon>
        <taxon>Rhodopseudomonas</taxon>
    </lineage>
</organism>
<feature type="region of interest" description="Disordered" evidence="1">
    <location>
        <begin position="90"/>
        <end position="126"/>
    </location>
</feature>
<feature type="compositionally biased region" description="Polar residues" evidence="1">
    <location>
        <begin position="94"/>
        <end position="103"/>
    </location>
</feature>
<evidence type="ECO:0000313" key="4">
    <source>
        <dbReference type="Proteomes" id="UP000199615"/>
    </source>
</evidence>
<keyword evidence="4" id="KW-1185">Reference proteome</keyword>
<sequence>MTLKFPAARTFAVLLASAAVVAIGLDTANAQQQPTKRVYQTNDQARYGARGPNASYQAGPRTRVYVTKRSWLDAGTEVLPGDRKFTDYAFPPGTSFSRQNGQRTIDRAPLNPASDLGGYPERFPLY</sequence>
<name>A0A1H8X8I9_9BRAD</name>
<dbReference type="EMBL" id="FODT01000017">
    <property type="protein sequence ID" value="SEP35638.1"/>
    <property type="molecule type" value="Genomic_DNA"/>
</dbReference>
<keyword evidence="2" id="KW-0732">Signal</keyword>
<evidence type="ECO:0000313" key="3">
    <source>
        <dbReference type="EMBL" id="SEP35638.1"/>
    </source>
</evidence>
<dbReference type="RefSeq" id="WP_011500917.1">
    <property type="nucleotide sequence ID" value="NZ_FODT01000017.1"/>
</dbReference>
<reference evidence="4" key="1">
    <citation type="submission" date="2016-10" db="EMBL/GenBank/DDBJ databases">
        <authorList>
            <person name="Varghese N."/>
            <person name="Submissions S."/>
        </authorList>
    </citation>
    <scope>NUCLEOTIDE SEQUENCE [LARGE SCALE GENOMIC DNA]</scope>
    <source>
        <strain evidence="4">DSM 123</strain>
    </source>
</reference>